<name>F1L728_ASCSU</name>
<keyword evidence="6 8" id="KW-0472">Membrane</keyword>
<dbReference type="PANTHER" id="PTHR10778">
    <property type="entry name" value="SOLUTE CARRIER FAMILY 35 MEMBER B"/>
    <property type="match status" value="1"/>
</dbReference>
<dbReference type="InterPro" id="IPR013657">
    <property type="entry name" value="SCL35B1-4/HUT1"/>
</dbReference>
<feature type="transmembrane region" description="Helical" evidence="8">
    <location>
        <begin position="357"/>
        <end position="375"/>
    </location>
</feature>
<proteinExistence type="evidence at transcript level"/>
<evidence type="ECO:0000256" key="4">
    <source>
        <dbReference type="ARBA" id="ARBA00022692"/>
    </source>
</evidence>
<feature type="transmembrane region" description="Helical" evidence="8">
    <location>
        <begin position="39"/>
        <end position="63"/>
    </location>
</feature>
<reference evidence="9" key="1">
    <citation type="journal article" date="2011" name="Genome Res.">
        <title>Deep small RNA sequencing from the nematode Ascaris reveals conservation, functional diversification, and novel developmental profiles.</title>
        <authorList>
            <person name="Wang J."/>
            <person name="Czech B."/>
            <person name="Crunk A."/>
            <person name="Wallace A."/>
            <person name="Mitreva M."/>
            <person name="Hannon G.J."/>
            <person name="Davis R.E."/>
        </authorList>
    </citation>
    <scope>NUCLEOTIDE SEQUENCE</scope>
</reference>
<feature type="transmembrane region" description="Helical" evidence="8">
    <location>
        <begin position="382"/>
        <end position="403"/>
    </location>
</feature>
<keyword evidence="4 8" id="KW-0812">Transmembrane</keyword>
<dbReference type="AlphaFoldDB" id="F1L728"/>
<evidence type="ECO:0000256" key="2">
    <source>
        <dbReference type="ARBA" id="ARBA00010694"/>
    </source>
</evidence>
<evidence type="ECO:0000313" key="9">
    <source>
        <dbReference type="EMBL" id="ADY45932.1"/>
    </source>
</evidence>
<dbReference type="GO" id="GO:0046964">
    <property type="term" value="F:3'-phosphoadenosine 5'-phosphosulfate transmembrane transporter activity"/>
    <property type="evidence" value="ECO:0007669"/>
    <property type="project" value="TreeGrafter"/>
</dbReference>
<accession>F1L728</accession>
<keyword evidence="5 8" id="KW-1133">Transmembrane helix</keyword>
<organism evidence="9">
    <name type="scientific">Ascaris suum</name>
    <name type="common">Pig roundworm</name>
    <name type="synonym">Ascaris lumbricoides</name>
    <dbReference type="NCBI Taxonomy" id="6253"/>
    <lineage>
        <taxon>Eukaryota</taxon>
        <taxon>Metazoa</taxon>
        <taxon>Ecdysozoa</taxon>
        <taxon>Nematoda</taxon>
        <taxon>Chromadorea</taxon>
        <taxon>Rhabditida</taxon>
        <taxon>Spirurina</taxon>
        <taxon>Ascaridomorpha</taxon>
        <taxon>Ascaridoidea</taxon>
        <taxon>Ascarididae</taxon>
        <taxon>Ascaris</taxon>
    </lineage>
</organism>
<feature type="transmembrane region" description="Helical" evidence="8">
    <location>
        <begin position="121"/>
        <end position="143"/>
    </location>
</feature>
<feature type="transmembrane region" description="Helical" evidence="8">
    <location>
        <begin position="163"/>
        <end position="183"/>
    </location>
</feature>
<feature type="transmembrane region" description="Helical" evidence="8">
    <location>
        <begin position="252"/>
        <end position="271"/>
    </location>
</feature>
<evidence type="ECO:0000256" key="3">
    <source>
        <dbReference type="ARBA" id="ARBA00022448"/>
    </source>
</evidence>
<dbReference type="GO" id="GO:0005789">
    <property type="term" value="C:endoplasmic reticulum membrane"/>
    <property type="evidence" value="ECO:0007669"/>
    <property type="project" value="TreeGrafter"/>
</dbReference>
<dbReference type="InterPro" id="IPR037185">
    <property type="entry name" value="EmrE-like"/>
</dbReference>
<keyword evidence="3" id="KW-0813">Transport</keyword>
<dbReference type="SUPFAM" id="SSF103481">
    <property type="entry name" value="Multidrug resistance efflux transporter EmrE"/>
    <property type="match status" value="1"/>
</dbReference>
<evidence type="ECO:0000256" key="8">
    <source>
        <dbReference type="SAM" id="Phobius"/>
    </source>
</evidence>
<comment type="similarity">
    <text evidence="2">Belongs to the nucleotide-sugar transporter family. SLC35B subfamily.</text>
</comment>
<feature type="transmembrane region" description="Helical" evidence="8">
    <location>
        <begin position="322"/>
        <end position="345"/>
    </location>
</feature>
<dbReference type="EMBL" id="JI172794">
    <property type="protein sequence ID" value="ADY45932.1"/>
    <property type="molecule type" value="mRNA"/>
</dbReference>
<feature type="transmembrane region" description="Helical" evidence="8">
    <location>
        <begin position="409"/>
        <end position="429"/>
    </location>
</feature>
<evidence type="ECO:0000256" key="7">
    <source>
        <dbReference type="ARBA" id="ARBA00039668"/>
    </source>
</evidence>
<dbReference type="PANTHER" id="PTHR10778:SF13">
    <property type="entry name" value="ADENOSINE 3'-PHOSPHO 5'-PHOSPHOSULFATE TRANSPORTER 1"/>
    <property type="match status" value="1"/>
</dbReference>
<comment type="subcellular location">
    <subcellularLocation>
        <location evidence="1">Membrane</location>
        <topology evidence="1">Multi-pass membrane protein</topology>
    </subcellularLocation>
</comment>
<sequence>MPYKPHPSSDPLLTFSSIDSISLSQVYSSMYSYYWNEYWLFRFAVMLIGYGTVALPLAIIIIYTRRRYAANKLEFTSCWHSFLLNFAIGHPEYELVMLGTGKKSTGNTSGSKRLLDDSARLMLYFAGLQTTLVSMGFLQERIITQGYISLSDHKQIDKFTDTQFLVFCNRIFALILSGIYLFLHWKREPPHVPPFYKHSFTSISNTLSSWCQYEALKFVSFPTQTVCKASKVLPTMLMGFVIRGERYSRAECASALFLAFGASLFFLANNINNSIRTDHATTLSGICLMFGYLMFDAFTLNWQKTLFDTQPRVSKYQMMFGVNAFSTVLCLVSLIEQGTLISSFTFIISRHHFARDAFLLSLSGAFGQVVIYMTIERFGPIVFAIMMTVRQILSIALSAFAYGHPMSPLAILGLIIAFTAIFSNIYRQYFKNYTVRRRSPLNQS</sequence>
<feature type="transmembrane region" description="Helical" evidence="8">
    <location>
        <begin position="283"/>
        <end position="302"/>
    </location>
</feature>
<dbReference type="Pfam" id="PF08449">
    <property type="entry name" value="UAA"/>
    <property type="match status" value="1"/>
</dbReference>
<protein>
    <recommendedName>
        <fullName evidence="7">Adenosine 3'-phospho 5'-phosphosulfate transporter 1</fullName>
    </recommendedName>
</protein>
<evidence type="ECO:0000256" key="5">
    <source>
        <dbReference type="ARBA" id="ARBA00022989"/>
    </source>
</evidence>
<evidence type="ECO:0000256" key="6">
    <source>
        <dbReference type="ARBA" id="ARBA00023136"/>
    </source>
</evidence>
<evidence type="ECO:0000256" key="1">
    <source>
        <dbReference type="ARBA" id="ARBA00004141"/>
    </source>
</evidence>
<dbReference type="GO" id="GO:0000139">
    <property type="term" value="C:Golgi membrane"/>
    <property type="evidence" value="ECO:0007669"/>
    <property type="project" value="TreeGrafter"/>
</dbReference>